<dbReference type="EMBL" id="KN824300">
    <property type="protein sequence ID" value="KIM27182.1"/>
    <property type="molecule type" value="Genomic_DNA"/>
</dbReference>
<dbReference type="AlphaFoldDB" id="A0A0C2XDN7"/>
<evidence type="ECO:0000313" key="3">
    <source>
        <dbReference type="Proteomes" id="UP000054097"/>
    </source>
</evidence>
<feature type="compositionally biased region" description="Polar residues" evidence="1">
    <location>
        <begin position="29"/>
        <end position="40"/>
    </location>
</feature>
<reference evidence="3" key="2">
    <citation type="submission" date="2015-01" db="EMBL/GenBank/DDBJ databases">
        <title>Evolutionary Origins and Diversification of the Mycorrhizal Mutualists.</title>
        <authorList>
            <consortium name="DOE Joint Genome Institute"/>
            <consortium name="Mycorrhizal Genomics Consortium"/>
            <person name="Kohler A."/>
            <person name="Kuo A."/>
            <person name="Nagy L.G."/>
            <person name="Floudas D."/>
            <person name="Copeland A."/>
            <person name="Barry K.W."/>
            <person name="Cichocki N."/>
            <person name="Veneault-Fourrey C."/>
            <person name="LaButti K."/>
            <person name="Lindquist E.A."/>
            <person name="Lipzen A."/>
            <person name="Lundell T."/>
            <person name="Morin E."/>
            <person name="Murat C."/>
            <person name="Riley R."/>
            <person name="Ohm R."/>
            <person name="Sun H."/>
            <person name="Tunlid A."/>
            <person name="Henrissat B."/>
            <person name="Grigoriev I.V."/>
            <person name="Hibbett D.S."/>
            <person name="Martin F."/>
        </authorList>
    </citation>
    <scope>NUCLEOTIDE SEQUENCE [LARGE SCALE GENOMIC DNA]</scope>
    <source>
        <strain evidence="3">MAFF 305830</strain>
    </source>
</reference>
<name>A0A0C2XDN7_SERVB</name>
<keyword evidence="3" id="KW-1185">Reference proteome</keyword>
<accession>A0A0C2XDN7</accession>
<gene>
    <name evidence="2" type="ORF">M408DRAFT_330113</name>
</gene>
<feature type="region of interest" description="Disordered" evidence="1">
    <location>
        <begin position="18"/>
        <end position="46"/>
    </location>
</feature>
<evidence type="ECO:0000313" key="2">
    <source>
        <dbReference type="EMBL" id="KIM27182.1"/>
    </source>
</evidence>
<dbReference type="Proteomes" id="UP000054097">
    <property type="component" value="Unassembled WGS sequence"/>
</dbReference>
<protein>
    <submittedName>
        <fullName evidence="2">Uncharacterized protein</fullName>
    </submittedName>
</protein>
<reference evidence="2 3" key="1">
    <citation type="submission" date="2014-04" db="EMBL/GenBank/DDBJ databases">
        <authorList>
            <consortium name="DOE Joint Genome Institute"/>
            <person name="Kuo A."/>
            <person name="Zuccaro A."/>
            <person name="Kohler A."/>
            <person name="Nagy L.G."/>
            <person name="Floudas D."/>
            <person name="Copeland A."/>
            <person name="Barry K.W."/>
            <person name="Cichocki N."/>
            <person name="Veneault-Fourrey C."/>
            <person name="LaButti K."/>
            <person name="Lindquist E.A."/>
            <person name="Lipzen A."/>
            <person name="Lundell T."/>
            <person name="Morin E."/>
            <person name="Murat C."/>
            <person name="Sun H."/>
            <person name="Tunlid A."/>
            <person name="Henrissat B."/>
            <person name="Grigoriev I.V."/>
            <person name="Hibbett D.S."/>
            <person name="Martin F."/>
            <person name="Nordberg H.P."/>
            <person name="Cantor M.N."/>
            <person name="Hua S.X."/>
        </authorList>
    </citation>
    <scope>NUCLEOTIDE SEQUENCE [LARGE SCALE GENOMIC DNA]</scope>
    <source>
        <strain evidence="2 3">MAFF 305830</strain>
    </source>
</reference>
<proteinExistence type="predicted"/>
<sequence length="84" mass="9025">MCESPNVSFQTIPLRPSPVSPQCPLPIGTKSTGIQPSFASSPAVPAGGTYEESGMGYVMREKKGELTLGVMKRAKTWALEEQRV</sequence>
<evidence type="ECO:0000256" key="1">
    <source>
        <dbReference type="SAM" id="MobiDB-lite"/>
    </source>
</evidence>
<organism evidence="2 3">
    <name type="scientific">Serendipita vermifera MAFF 305830</name>
    <dbReference type="NCBI Taxonomy" id="933852"/>
    <lineage>
        <taxon>Eukaryota</taxon>
        <taxon>Fungi</taxon>
        <taxon>Dikarya</taxon>
        <taxon>Basidiomycota</taxon>
        <taxon>Agaricomycotina</taxon>
        <taxon>Agaricomycetes</taxon>
        <taxon>Sebacinales</taxon>
        <taxon>Serendipitaceae</taxon>
        <taxon>Serendipita</taxon>
    </lineage>
</organism>
<dbReference type="HOGENOM" id="CLU_2528879_0_0_1"/>